<evidence type="ECO:0000256" key="1">
    <source>
        <dbReference type="SAM" id="MobiDB-lite"/>
    </source>
</evidence>
<gene>
    <name evidence="2" type="ORF">K435DRAFT_872916</name>
</gene>
<protein>
    <submittedName>
        <fullName evidence="2">Uncharacterized protein</fullName>
    </submittedName>
</protein>
<feature type="compositionally biased region" description="Low complexity" evidence="1">
    <location>
        <begin position="77"/>
        <end position="90"/>
    </location>
</feature>
<feature type="compositionally biased region" description="Polar residues" evidence="1">
    <location>
        <begin position="31"/>
        <end position="43"/>
    </location>
</feature>
<dbReference type="AlphaFoldDB" id="A0A4V4HC44"/>
<sequence>MNVLTRSILFPSIFHLSEHDSAHYSAEPTDTHSMLTIPDQPTLSRVMRVVPPESTSSPPEPRARTISTISEAYGSSFSALALPSSPSSSSQKKPTNAPETMTKKQRQNAARREAEKKEG</sequence>
<accession>A0A4V4HC44</accession>
<reference evidence="2 3" key="1">
    <citation type="journal article" date="2019" name="Nat. Ecol. Evol.">
        <title>Megaphylogeny resolves global patterns of mushroom evolution.</title>
        <authorList>
            <person name="Varga T."/>
            <person name="Krizsan K."/>
            <person name="Foldi C."/>
            <person name="Dima B."/>
            <person name="Sanchez-Garcia M."/>
            <person name="Sanchez-Ramirez S."/>
            <person name="Szollosi G.J."/>
            <person name="Szarkandi J.G."/>
            <person name="Papp V."/>
            <person name="Albert L."/>
            <person name="Andreopoulos W."/>
            <person name="Angelini C."/>
            <person name="Antonin V."/>
            <person name="Barry K.W."/>
            <person name="Bougher N.L."/>
            <person name="Buchanan P."/>
            <person name="Buyck B."/>
            <person name="Bense V."/>
            <person name="Catcheside P."/>
            <person name="Chovatia M."/>
            <person name="Cooper J."/>
            <person name="Damon W."/>
            <person name="Desjardin D."/>
            <person name="Finy P."/>
            <person name="Geml J."/>
            <person name="Haridas S."/>
            <person name="Hughes K."/>
            <person name="Justo A."/>
            <person name="Karasinski D."/>
            <person name="Kautmanova I."/>
            <person name="Kiss B."/>
            <person name="Kocsube S."/>
            <person name="Kotiranta H."/>
            <person name="LaButti K.M."/>
            <person name="Lechner B.E."/>
            <person name="Liimatainen K."/>
            <person name="Lipzen A."/>
            <person name="Lukacs Z."/>
            <person name="Mihaltcheva S."/>
            <person name="Morgado L.N."/>
            <person name="Niskanen T."/>
            <person name="Noordeloos M.E."/>
            <person name="Ohm R.A."/>
            <person name="Ortiz-Santana B."/>
            <person name="Ovrebo C."/>
            <person name="Racz N."/>
            <person name="Riley R."/>
            <person name="Savchenko A."/>
            <person name="Shiryaev A."/>
            <person name="Soop K."/>
            <person name="Spirin V."/>
            <person name="Szebenyi C."/>
            <person name="Tomsovsky M."/>
            <person name="Tulloss R.E."/>
            <person name="Uehling J."/>
            <person name="Grigoriev I.V."/>
            <person name="Vagvolgyi C."/>
            <person name="Papp T."/>
            <person name="Martin F.M."/>
            <person name="Miettinen O."/>
            <person name="Hibbett D.S."/>
            <person name="Nagy L.G."/>
        </authorList>
    </citation>
    <scope>NUCLEOTIDE SEQUENCE [LARGE SCALE GENOMIC DNA]</scope>
    <source>
        <strain evidence="2 3">CBS 962.96</strain>
    </source>
</reference>
<feature type="region of interest" description="Disordered" evidence="1">
    <location>
        <begin position="77"/>
        <end position="119"/>
    </location>
</feature>
<proteinExistence type="predicted"/>
<evidence type="ECO:0000313" key="2">
    <source>
        <dbReference type="EMBL" id="THU81845.1"/>
    </source>
</evidence>
<feature type="region of interest" description="Disordered" evidence="1">
    <location>
        <begin position="24"/>
        <end position="44"/>
    </location>
</feature>
<name>A0A4V4HC44_DENBC</name>
<feature type="compositionally biased region" description="Basic and acidic residues" evidence="1">
    <location>
        <begin position="110"/>
        <end position="119"/>
    </location>
</feature>
<dbReference type="Proteomes" id="UP000297245">
    <property type="component" value="Unassembled WGS sequence"/>
</dbReference>
<evidence type="ECO:0000313" key="3">
    <source>
        <dbReference type="Proteomes" id="UP000297245"/>
    </source>
</evidence>
<organism evidence="2 3">
    <name type="scientific">Dendrothele bispora (strain CBS 962.96)</name>
    <dbReference type="NCBI Taxonomy" id="1314807"/>
    <lineage>
        <taxon>Eukaryota</taxon>
        <taxon>Fungi</taxon>
        <taxon>Dikarya</taxon>
        <taxon>Basidiomycota</taxon>
        <taxon>Agaricomycotina</taxon>
        <taxon>Agaricomycetes</taxon>
        <taxon>Agaricomycetidae</taxon>
        <taxon>Agaricales</taxon>
        <taxon>Agaricales incertae sedis</taxon>
        <taxon>Dendrothele</taxon>
    </lineage>
</organism>
<dbReference type="EMBL" id="ML179776">
    <property type="protein sequence ID" value="THU81845.1"/>
    <property type="molecule type" value="Genomic_DNA"/>
</dbReference>
<keyword evidence="3" id="KW-1185">Reference proteome</keyword>